<dbReference type="STRING" id="879212.DespoDRAFT_03176"/>
<dbReference type="Pfam" id="PF07689">
    <property type="entry name" value="KaiB"/>
    <property type="match status" value="1"/>
</dbReference>
<dbReference type="Proteomes" id="UP000005778">
    <property type="component" value="Chromosome"/>
</dbReference>
<dbReference type="PANTHER" id="PTHR41709">
    <property type="entry name" value="KAIB-LIKE PROTEIN 1"/>
    <property type="match status" value="1"/>
</dbReference>
<dbReference type="HOGENOM" id="CLU_2272865_0_0_7"/>
<reference evidence="2 3" key="1">
    <citation type="submission" date="2011-09" db="EMBL/GenBank/DDBJ databases">
        <authorList>
            <consortium name="US DOE Joint Genome Institute (JGI-PGF)"/>
            <person name="Lucas S."/>
            <person name="Han J."/>
            <person name="Lapidus A."/>
            <person name="Cheng J.-F."/>
            <person name="Goodwin L."/>
            <person name="Pitluck S."/>
            <person name="Peters L."/>
            <person name="Land M.L."/>
            <person name="Hauser L."/>
            <person name="Orellana R."/>
            <person name="Lovley D."/>
            <person name="Woyke T.J."/>
        </authorList>
    </citation>
    <scope>NUCLEOTIDE SEQUENCE [LARGE SCALE GENOMIC DNA]</scope>
    <source>
        <strain evidence="2 3">2ac9</strain>
    </source>
</reference>
<accession>I5B650</accession>
<evidence type="ECO:0000313" key="2">
    <source>
        <dbReference type="EMBL" id="EIM64963.1"/>
    </source>
</evidence>
<name>I5B650_9BACT</name>
<evidence type="ECO:0000259" key="1">
    <source>
        <dbReference type="SMART" id="SM01248"/>
    </source>
</evidence>
<keyword evidence="3" id="KW-1185">Reference proteome</keyword>
<protein>
    <submittedName>
        <fullName evidence="2">KaiB domain-containing protein</fullName>
    </submittedName>
</protein>
<gene>
    <name evidence="2" type="ORF">DespoDRAFT_03176</name>
</gene>
<feature type="domain" description="KaiB" evidence="1">
    <location>
        <begin position="18"/>
        <end position="99"/>
    </location>
</feature>
<organism evidence="2 3">
    <name type="scientific">Desulfobacter postgatei 2ac9</name>
    <dbReference type="NCBI Taxonomy" id="879212"/>
    <lineage>
        <taxon>Bacteria</taxon>
        <taxon>Pseudomonadati</taxon>
        <taxon>Thermodesulfobacteriota</taxon>
        <taxon>Desulfobacteria</taxon>
        <taxon>Desulfobacterales</taxon>
        <taxon>Desulfobacteraceae</taxon>
        <taxon>Desulfobacter</taxon>
    </lineage>
</organism>
<dbReference type="RefSeq" id="WP_004074669.1">
    <property type="nucleotide sequence ID" value="NZ_CM001488.1"/>
</dbReference>
<dbReference type="SUPFAM" id="SSF52833">
    <property type="entry name" value="Thioredoxin-like"/>
    <property type="match status" value="1"/>
</dbReference>
<dbReference type="SMART" id="SM01248">
    <property type="entry name" value="KaiB"/>
    <property type="match status" value="1"/>
</dbReference>
<dbReference type="InterPro" id="IPR036249">
    <property type="entry name" value="Thioredoxin-like_sf"/>
</dbReference>
<reference evidence="2 3" key="2">
    <citation type="submission" date="2012-02" db="EMBL/GenBank/DDBJ databases">
        <title>Improved High-Quality Draft sequence of Desulfobacter postgatei 2ac9.</title>
        <authorList>
            <consortium name="US DOE Joint Genome Institute"/>
            <person name="Lucas S."/>
            <person name="Han J."/>
            <person name="Lapidus A."/>
            <person name="Cheng J.-F."/>
            <person name="Goodwin L."/>
            <person name="Pitluck S."/>
            <person name="Peters L."/>
            <person name="Ovchinnikova G."/>
            <person name="Held B."/>
            <person name="Detter J.C."/>
            <person name="Han C."/>
            <person name="Tapia R."/>
            <person name="Land M."/>
            <person name="Hauser L."/>
            <person name="Kyrpides N."/>
            <person name="Ivanova N."/>
            <person name="Pagani I."/>
            <person name="Orellana R."/>
            <person name="Lovley D."/>
            <person name="Woyke T."/>
        </authorList>
    </citation>
    <scope>NUCLEOTIDE SEQUENCE [LARGE SCALE GENOMIC DNA]</scope>
    <source>
        <strain evidence="2 3">2ac9</strain>
    </source>
</reference>
<dbReference type="OrthoDB" id="6168122at2"/>
<dbReference type="GO" id="GO:0048511">
    <property type="term" value="P:rhythmic process"/>
    <property type="evidence" value="ECO:0007669"/>
    <property type="project" value="InterPro"/>
</dbReference>
<proteinExistence type="predicted"/>
<dbReference type="PANTHER" id="PTHR41709:SF2">
    <property type="entry name" value="CIRCADIAN CLOCK PROTEIN KAIB2"/>
    <property type="match status" value="1"/>
</dbReference>
<dbReference type="EMBL" id="CM001488">
    <property type="protein sequence ID" value="EIM64963.1"/>
    <property type="molecule type" value="Genomic_DNA"/>
</dbReference>
<dbReference type="Gene3D" id="3.40.30.10">
    <property type="entry name" value="Glutaredoxin"/>
    <property type="match status" value="1"/>
</dbReference>
<dbReference type="InterPro" id="IPR039022">
    <property type="entry name" value="KaiB-like"/>
</dbReference>
<dbReference type="InterPro" id="IPR011649">
    <property type="entry name" value="KaiB_domain"/>
</dbReference>
<evidence type="ECO:0000313" key="3">
    <source>
        <dbReference type="Proteomes" id="UP000005778"/>
    </source>
</evidence>
<dbReference type="AlphaFoldDB" id="I5B650"/>
<sequence length="102" mass="11172">MSNKEPARNPGIRRCVARLFVCGDALNSQRARENLRRLRETLDHVEFKVAVIDVNQAPQTALDQGVFVNPALQVLEPAPGMLIYGDLSDLTALASLFPKGDA</sequence>